<feature type="non-terminal residue" evidence="1">
    <location>
        <position position="211"/>
    </location>
</feature>
<comment type="caution">
    <text evidence="1">The sequence shown here is derived from an EMBL/GenBank/DDBJ whole genome shotgun (WGS) entry which is preliminary data.</text>
</comment>
<evidence type="ECO:0000313" key="1">
    <source>
        <dbReference type="EMBL" id="PKC53488.1"/>
    </source>
</evidence>
<dbReference type="VEuPathDB" id="FungiDB:RhiirFUN_024755"/>
<reference evidence="1 2" key="1">
    <citation type="submission" date="2017-10" db="EMBL/GenBank/DDBJ databases">
        <title>Extensive intraspecific genome diversity in a model arbuscular mycorrhizal fungus.</title>
        <authorList>
            <person name="Chen E.C.H."/>
            <person name="Morin E."/>
            <person name="Baudet D."/>
            <person name="Noel J."/>
            <person name="Ndikumana S."/>
            <person name="Charron P."/>
            <person name="St-Onge C."/>
            <person name="Giorgi J."/>
            <person name="Grigoriev I.V."/>
            <person name="Roux C."/>
            <person name="Martin F.M."/>
            <person name="Corradi N."/>
        </authorList>
    </citation>
    <scope>NUCLEOTIDE SEQUENCE [LARGE SCALE GENOMIC DNA]</scope>
    <source>
        <strain evidence="1 2">A1</strain>
    </source>
</reference>
<evidence type="ECO:0008006" key="3">
    <source>
        <dbReference type="Google" id="ProtNLM"/>
    </source>
</evidence>
<name>A0A2N0QR04_9GLOM</name>
<gene>
    <name evidence="1" type="ORF">RhiirA1_404289</name>
</gene>
<sequence>MPTTFEVCETALKKNFFDLVDGLDTVLRIDLLGGIALSIEKRFSFYLVGWREPVGNSNPLVDRRRSIGRPKSSWIWKYFDSEIRDDYKWAICKLDKLGTDIPCKKEYKTGGSTKNCIDHLLNKHNLCSDGSKDDQQTITVKIINKHQEARQLELRQYLVDFILNTSQPLRVVENMYFCQLIQQLDSAFNILDSKSVKAIIHRAYNYTFEAM</sequence>
<evidence type="ECO:0000313" key="2">
    <source>
        <dbReference type="Proteomes" id="UP000232688"/>
    </source>
</evidence>
<accession>A0A2N0QR04</accession>
<organism evidence="1 2">
    <name type="scientific">Rhizophagus irregularis</name>
    <dbReference type="NCBI Taxonomy" id="588596"/>
    <lineage>
        <taxon>Eukaryota</taxon>
        <taxon>Fungi</taxon>
        <taxon>Fungi incertae sedis</taxon>
        <taxon>Mucoromycota</taxon>
        <taxon>Glomeromycotina</taxon>
        <taxon>Glomeromycetes</taxon>
        <taxon>Glomerales</taxon>
        <taxon>Glomeraceae</taxon>
        <taxon>Rhizophagus</taxon>
    </lineage>
</organism>
<dbReference type="AlphaFoldDB" id="A0A2N0QR04"/>
<dbReference type="Proteomes" id="UP000232688">
    <property type="component" value="Unassembled WGS sequence"/>
</dbReference>
<dbReference type="VEuPathDB" id="FungiDB:RhiirA1_404289"/>
<proteinExistence type="predicted"/>
<dbReference type="EMBL" id="LLXH01004169">
    <property type="protein sequence ID" value="PKC53488.1"/>
    <property type="molecule type" value="Genomic_DNA"/>
</dbReference>
<reference evidence="1 2" key="2">
    <citation type="submission" date="2017-10" db="EMBL/GenBank/DDBJ databases">
        <title>Genome analyses suggest a sexual origin of heterokaryosis in a supposedly ancient asexual fungus.</title>
        <authorList>
            <person name="Corradi N."/>
            <person name="Sedzielewska K."/>
            <person name="Noel J."/>
            <person name="Charron P."/>
            <person name="Farinelli L."/>
            <person name="Marton T."/>
            <person name="Kruger M."/>
            <person name="Pelin A."/>
            <person name="Brachmann A."/>
            <person name="Corradi N."/>
        </authorList>
    </citation>
    <scope>NUCLEOTIDE SEQUENCE [LARGE SCALE GENOMIC DNA]</scope>
    <source>
        <strain evidence="1 2">A1</strain>
    </source>
</reference>
<dbReference type="SMART" id="SM00614">
    <property type="entry name" value="ZnF_BED"/>
    <property type="match status" value="1"/>
</dbReference>
<protein>
    <recommendedName>
        <fullName evidence="3">BED-type domain-containing protein</fullName>
    </recommendedName>
</protein>